<evidence type="ECO:0000313" key="5">
    <source>
        <dbReference type="Proteomes" id="UP000324233"/>
    </source>
</evidence>
<reference evidence="4 5" key="1">
    <citation type="submission" date="2019-08" db="EMBL/GenBank/DDBJ databases">
        <title>Deep-cultivation of Planctomycetes and their phenomic and genomic characterization uncovers novel biology.</title>
        <authorList>
            <person name="Wiegand S."/>
            <person name="Jogler M."/>
            <person name="Boedeker C."/>
            <person name="Pinto D."/>
            <person name="Vollmers J."/>
            <person name="Rivas-Marin E."/>
            <person name="Kohn T."/>
            <person name="Peeters S.H."/>
            <person name="Heuer A."/>
            <person name="Rast P."/>
            <person name="Oberbeckmann S."/>
            <person name="Bunk B."/>
            <person name="Jeske O."/>
            <person name="Meyerdierks A."/>
            <person name="Storesund J.E."/>
            <person name="Kallscheuer N."/>
            <person name="Luecker S."/>
            <person name="Lage O.M."/>
            <person name="Pohl T."/>
            <person name="Merkel B.J."/>
            <person name="Hornburger P."/>
            <person name="Mueller R.-W."/>
            <person name="Bruemmer F."/>
            <person name="Labrenz M."/>
            <person name="Spormann A.M."/>
            <person name="Op den Camp H."/>
            <person name="Overmann J."/>
            <person name="Amann R."/>
            <person name="Jetten M.S.M."/>
            <person name="Mascher T."/>
            <person name="Medema M.H."/>
            <person name="Devos D.P."/>
            <person name="Kaster A.-K."/>
            <person name="Ovreas L."/>
            <person name="Rohde M."/>
            <person name="Galperin M.Y."/>
            <person name="Jogler C."/>
        </authorList>
    </citation>
    <scope>NUCLEOTIDE SEQUENCE [LARGE SCALE GENOMIC DNA]</scope>
    <source>
        <strain evidence="4 5">OJF2</strain>
    </source>
</reference>
<organism evidence="4 5">
    <name type="scientific">Aquisphaera giovannonii</name>
    <dbReference type="NCBI Taxonomy" id="406548"/>
    <lineage>
        <taxon>Bacteria</taxon>
        <taxon>Pseudomonadati</taxon>
        <taxon>Planctomycetota</taxon>
        <taxon>Planctomycetia</taxon>
        <taxon>Isosphaerales</taxon>
        <taxon>Isosphaeraceae</taxon>
        <taxon>Aquisphaera</taxon>
    </lineage>
</organism>
<dbReference type="RefSeq" id="WP_246196337.1">
    <property type="nucleotide sequence ID" value="NZ_CP042997.1"/>
</dbReference>
<feature type="domain" description="DUF1254" evidence="3">
    <location>
        <begin position="64"/>
        <end position="124"/>
    </location>
</feature>
<evidence type="ECO:0008006" key="6">
    <source>
        <dbReference type="Google" id="ProtNLM"/>
    </source>
</evidence>
<proteinExistence type="predicted"/>
<evidence type="ECO:0000256" key="1">
    <source>
        <dbReference type="SAM" id="SignalP"/>
    </source>
</evidence>
<dbReference type="InterPro" id="IPR010621">
    <property type="entry name" value="DUF1214"/>
</dbReference>
<evidence type="ECO:0000259" key="3">
    <source>
        <dbReference type="Pfam" id="PF06863"/>
    </source>
</evidence>
<dbReference type="Gene3D" id="2.60.120.600">
    <property type="entry name" value="Domain of unknown function DUF1214, C-terminal domain"/>
    <property type="match status" value="1"/>
</dbReference>
<dbReference type="AlphaFoldDB" id="A0A5B9WGL7"/>
<dbReference type="Proteomes" id="UP000324233">
    <property type="component" value="Chromosome"/>
</dbReference>
<keyword evidence="5" id="KW-1185">Reference proteome</keyword>
<accession>A0A5B9WGL7</accession>
<feature type="chain" id="PRO_5022853394" description="Carboxylesterase" evidence="1">
    <location>
        <begin position="18"/>
        <end position="350"/>
    </location>
</feature>
<evidence type="ECO:0000259" key="2">
    <source>
        <dbReference type="Pfam" id="PF06742"/>
    </source>
</evidence>
<dbReference type="Gene3D" id="2.60.40.1610">
    <property type="entry name" value="Domain of unknown function DUF1254"/>
    <property type="match status" value="1"/>
</dbReference>
<dbReference type="InterPro" id="IPR037049">
    <property type="entry name" value="DUF1214_C_sf"/>
</dbReference>
<dbReference type="SUPFAM" id="SSF160935">
    <property type="entry name" value="VPA0735-like"/>
    <property type="match status" value="1"/>
</dbReference>
<name>A0A5B9WGL7_9BACT</name>
<feature type="signal peptide" evidence="1">
    <location>
        <begin position="1"/>
        <end position="17"/>
    </location>
</feature>
<dbReference type="EMBL" id="CP042997">
    <property type="protein sequence ID" value="QEH39145.1"/>
    <property type="molecule type" value="Genomic_DNA"/>
</dbReference>
<protein>
    <recommendedName>
        <fullName evidence="6">Carboxylesterase</fullName>
    </recommendedName>
</protein>
<dbReference type="PANTHER" id="PTHR36509:SF2">
    <property type="entry name" value="BLL3101 PROTEIN"/>
    <property type="match status" value="1"/>
</dbReference>
<dbReference type="KEGG" id="agv:OJF2_77570"/>
<dbReference type="PANTHER" id="PTHR36509">
    <property type="entry name" value="BLL3101 PROTEIN"/>
    <property type="match status" value="1"/>
</dbReference>
<dbReference type="InterPro" id="IPR010679">
    <property type="entry name" value="DUF1254"/>
</dbReference>
<sequence precursor="true">MRIHACPMLPVPGLLLAALSLTGILPHADAGQDAGKPAPVTVENFIRAESDVYLGGIVKEGGFGKFRHSRELTPIDRQTIIRMNRDTLYSAAVFDLDAGAVTVTLPDAGTRFQSLQVIDQDHFTHGVSYGAGARTLDRKEIGTRYVLALVRTLVDPADPKDLDEVHRLQDAIKAEQASPGAFEPPAWDPASHKKVRDALLVLGSTLPDSKRAFGAKGRVDPIRHLIGTALGWGGNPDGDATYINVTPAKNDGKTPYTVTVKDVPVDGFWSISVYGADGFFKPNPRDAYTISNITAKKAADGSVTVTFGGDGSAPNSIPITPGWNYIVRLYRPRPEVLDGTWKFPEPRPAE</sequence>
<gene>
    <name evidence="4" type="ORF">OJF2_77570</name>
</gene>
<dbReference type="Pfam" id="PF06742">
    <property type="entry name" value="DUF1214"/>
    <property type="match status" value="1"/>
</dbReference>
<feature type="domain" description="DUF1214" evidence="2">
    <location>
        <begin position="250"/>
        <end position="333"/>
    </location>
</feature>
<dbReference type="InterPro" id="IPR037050">
    <property type="entry name" value="DUF1254_sf"/>
</dbReference>
<evidence type="ECO:0000313" key="4">
    <source>
        <dbReference type="EMBL" id="QEH39145.1"/>
    </source>
</evidence>
<dbReference type="Pfam" id="PF06863">
    <property type="entry name" value="DUF1254"/>
    <property type="match status" value="1"/>
</dbReference>
<keyword evidence="1" id="KW-0732">Signal</keyword>